<dbReference type="OrthoDB" id="1123114at2"/>
<evidence type="ECO:0000313" key="9">
    <source>
        <dbReference type="Proteomes" id="UP000317557"/>
    </source>
</evidence>
<dbReference type="EMBL" id="FXTP01000013">
    <property type="protein sequence ID" value="SMO87415.1"/>
    <property type="molecule type" value="Genomic_DNA"/>
</dbReference>
<evidence type="ECO:0000256" key="3">
    <source>
        <dbReference type="ARBA" id="ARBA00023125"/>
    </source>
</evidence>
<dbReference type="Pfam" id="PF13495">
    <property type="entry name" value="Phage_int_SAM_4"/>
    <property type="match status" value="1"/>
</dbReference>
<dbReference type="GO" id="GO:0015074">
    <property type="term" value="P:DNA integration"/>
    <property type="evidence" value="ECO:0007669"/>
    <property type="project" value="UniProtKB-KW"/>
</dbReference>
<comment type="similarity">
    <text evidence="1">Belongs to the 'phage' integrase family.</text>
</comment>
<evidence type="ECO:0000256" key="4">
    <source>
        <dbReference type="ARBA" id="ARBA00023172"/>
    </source>
</evidence>
<dbReference type="PROSITE" id="PS51900">
    <property type="entry name" value="CB"/>
    <property type="match status" value="1"/>
</dbReference>
<evidence type="ECO:0000259" key="6">
    <source>
        <dbReference type="PROSITE" id="PS51898"/>
    </source>
</evidence>
<dbReference type="GO" id="GO:0006310">
    <property type="term" value="P:DNA recombination"/>
    <property type="evidence" value="ECO:0007669"/>
    <property type="project" value="UniProtKB-KW"/>
</dbReference>
<evidence type="ECO:0000256" key="5">
    <source>
        <dbReference type="PROSITE-ProRule" id="PRU01248"/>
    </source>
</evidence>
<feature type="domain" description="Tyr recombinase" evidence="6">
    <location>
        <begin position="102"/>
        <end position="318"/>
    </location>
</feature>
<keyword evidence="4" id="KW-0233">DNA recombination</keyword>
<name>A0A521EU46_9BACT</name>
<dbReference type="RefSeq" id="WP_142455448.1">
    <property type="nucleotide sequence ID" value="NZ_FXTP01000013.1"/>
</dbReference>
<feature type="domain" description="Core-binding (CB)" evidence="7">
    <location>
        <begin position="1"/>
        <end position="84"/>
    </location>
</feature>
<keyword evidence="9" id="KW-1185">Reference proteome</keyword>
<protein>
    <submittedName>
        <fullName evidence="8">Integron integrase</fullName>
    </submittedName>
</protein>
<accession>A0A521EU46</accession>
<organism evidence="8 9">
    <name type="scientific">Gracilimonas mengyeensis</name>
    <dbReference type="NCBI Taxonomy" id="1302730"/>
    <lineage>
        <taxon>Bacteria</taxon>
        <taxon>Pseudomonadati</taxon>
        <taxon>Balneolota</taxon>
        <taxon>Balneolia</taxon>
        <taxon>Balneolales</taxon>
        <taxon>Balneolaceae</taxon>
        <taxon>Gracilimonas</taxon>
    </lineage>
</organism>
<dbReference type="PANTHER" id="PTHR30349:SF64">
    <property type="entry name" value="PROPHAGE INTEGRASE INTD-RELATED"/>
    <property type="match status" value="1"/>
</dbReference>
<keyword evidence="2" id="KW-0229">DNA integration</keyword>
<dbReference type="InterPro" id="IPR011946">
    <property type="entry name" value="Integrase_integron-type"/>
</dbReference>
<dbReference type="InterPro" id="IPR010998">
    <property type="entry name" value="Integrase_recombinase_N"/>
</dbReference>
<dbReference type="GO" id="GO:0003677">
    <property type="term" value="F:DNA binding"/>
    <property type="evidence" value="ECO:0007669"/>
    <property type="project" value="UniProtKB-UniRule"/>
</dbReference>
<dbReference type="Gene3D" id="1.10.443.10">
    <property type="entry name" value="Intergrase catalytic core"/>
    <property type="match status" value="1"/>
</dbReference>
<gene>
    <name evidence="8" type="ORF">SAMN06265219_113155</name>
</gene>
<dbReference type="Gene3D" id="1.10.150.130">
    <property type="match status" value="1"/>
</dbReference>
<dbReference type="InterPro" id="IPR044068">
    <property type="entry name" value="CB"/>
</dbReference>
<keyword evidence="3 5" id="KW-0238">DNA-binding</keyword>
<dbReference type="InterPro" id="IPR002104">
    <property type="entry name" value="Integrase_catalytic"/>
</dbReference>
<sequence>MGKSKLLQRVREEIRRRNYSYRTEQAYTNWIIRYIRFHGTVHPKKMGDKEVEQFLNDLANNKNVAASTQNQALSALLFLYKNVLGRDGLELDNLKRAKKPRKLPVVLSHKEAMMILQHLSGRTLLICELLYGSGIRISECLRLRVQDVDFENGQLWVRSGKGNKDRVSLLPQKCIPKLRRQIEKVKALHKKDLAEGYGKALLPKALARKYPGEQMSLGWQYLFPSSVLSKDPRTKLEHRHHISSRQVQRKLKNALAKTNIEKKVTCHTFRHSFATQLLKSGYDIRTVQELLGHKNLKTTMIYTHVINKGGNYIKSPVDVL</sequence>
<dbReference type="InterPro" id="IPR013762">
    <property type="entry name" value="Integrase-like_cat_sf"/>
</dbReference>
<dbReference type="PANTHER" id="PTHR30349">
    <property type="entry name" value="PHAGE INTEGRASE-RELATED"/>
    <property type="match status" value="1"/>
</dbReference>
<dbReference type="InterPro" id="IPR004107">
    <property type="entry name" value="Integrase_SAM-like_N"/>
</dbReference>
<dbReference type="AlphaFoldDB" id="A0A521EU46"/>
<dbReference type="SUPFAM" id="SSF56349">
    <property type="entry name" value="DNA breaking-rejoining enzymes"/>
    <property type="match status" value="1"/>
</dbReference>
<dbReference type="InterPro" id="IPR011010">
    <property type="entry name" value="DNA_brk_join_enz"/>
</dbReference>
<dbReference type="Pfam" id="PF00589">
    <property type="entry name" value="Phage_integrase"/>
    <property type="match status" value="1"/>
</dbReference>
<dbReference type="PROSITE" id="PS51898">
    <property type="entry name" value="TYR_RECOMBINASE"/>
    <property type="match status" value="1"/>
</dbReference>
<evidence type="ECO:0000313" key="8">
    <source>
        <dbReference type="EMBL" id="SMO87415.1"/>
    </source>
</evidence>
<evidence type="ECO:0000256" key="2">
    <source>
        <dbReference type="ARBA" id="ARBA00022908"/>
    </source>
</evidence>
<dbReference type="Proteomes" id="UP000317557">
    <property type="component" value="Unassembled WGS sequence"/>
</dbReference>
<dbReference type="NCBIfam" id="TIGR02249">
    <property type="entry name" value="integrase_gron"/>
    <property type="match status" value="1"/>
</dbReference>
<reference evidence="8 9" key="1">
    <citation type="submission" date="2017-05" db="EMBL/GenBank/DDBJ databases">
        <authorList>
            <person name="Varghese N."/>
            <person name="Submissions S."/>
        </authorList>
    </citation>
    <scope>NUCLEOTIDE SEQUENCE [LARGE SCALE GENOMIC DNA]</scope>
    <source>
        <strain evidence="8 9">DSM 21985</strain>
    </source>
</reference>
<dbReference type="InterPro" id="IPR050090">
    <property type="entry name" value="Tyrosine_recombinase_XerCD"/>
</dbReference>
<proteinExistence type="inferred from homology"/>
<evidence type="ECO:0000256" key="1">
    <source>
        <dbReference type="ARBA" id="ARBA00008857"/>
    </source>
</evidence>
<evidence type="ECO:0000259" key="7">
    <source>
        <dbReference type="PROSITE" id="PS51900"/>
    </source>
</evidence>